<proteinExistence type="predicted"/>
<feature type="compositionally biased region" description="Low complexity" evidence="1">
    <location>
        <begin position="109"/>
        <end position="126"/>
    </location>
</feature>
<feature type="region of interest" description="Disordered" evidence="1">
    <location>
        <begin position="44"/>
        <end position="126"/>
    </location>
</feature>
<organism evidence="2 3">
    <name type="scientific">Puccinia coronata f. sp. avenae</name>
    <dbReference type="NCBI Taxonomy" id="200324"/>
    <lineage>
        <taxon>Eukaryota</taxon>
        <taxon>Fungi</taxon>
        <taxon>Dikarya</taxon>
        <taxon>Basidiomycota</taxon>
        <taxon>Pucciniomycotina</taxon>
        <taxon>Pucciniomycetes</taxon>
        <taxon>Pucciniales</taxon>
        <taxon>Pucciniaceae</taxon>
        <taxon>Puccinia</taxon>
    </lineage>
</organism>
<dbReference type="Proteomes" id="UP000235388">
    <property type="component" value="Unassembled WGS sequence"/>
</dbReference>
<gene>
    <name evidence="2" type="ORF">PCANC_26062</name>
</gene>
<comment type="caution">
    <text evidence="2">The sequence shown here is derived from an EMBL/GenBank/DDBJ whole genome shotgun (WGS) entry which is preliminary data.</text>
</comment>
<accession>A0A2N5TVF7</accession>
<dbReference type="EMBL" id="PGCJ01000409">
    <property type="protein sequence ID" value="PLW29481.1"/>
    <property type="molecule type" value="Genomic_DNA"/>
</dbReference>
<keyword evidence="3" id="KW-1185">Reference proteome</keyword>
<evidence type="ECO:0000256" key="1">
    <source>
        <dbReference type="SAM" id="MobiDB-lite"/>
    </source>
</evidence>
<evidence type="ECO:0000313" key="2">
    <source>
        <dbReference type="EMBL" id="PLW29481.1"/>
    </source>
</evidence>
<evidence type="ECO:0000313" key="3">
    <source>
        <dbReference type="Proteomes" id="UP000235388"/>
    </source>
</evidence>
<sequence>MTDIDHQESVLSMTGSGLWENAHSPIDRYWLSILLMTDNSRLERLDSPNDCIGHQEHASPTLMAGRAPFFQPSTSKQPGTFKDKQKHSNPHVPPQIQQMPPQSNFHPNSHIPTPSASASSIPPHMR</sequence>
<feature type="compositionally biased region" description="Polar residues" evidence="1">
    <location>
        <begin position="95"/>
        <end position="107"/>
    </location>
</feature>
<reference evidence="2 3" key="1">
    <citation type="submission" date="2017-11" db="EMBL/GenBank/DDBJ databases">
        <title>De novo assembly and phasing of dikaryotic genomes from two isolates of Puccinia coronata f. sp. avenae, the causal agent of oat crown rust.</title>
        <authorList>
            <person name="Miller M.E."/>
            <person name="Zhang Y."/>
            <person name="Omidvar V."/>
            <person name="Sperschneider J."/>
            <person name="Schwessinger B."/>
            <person name="Raley C."/>
            <person name="Palmer J.M."/>
            <person name="Garnica D."/>
            <person name="Upadhyaya N."/>
            <person name="Rathjen J."/>
            <person name="Taylor J.M."/>
            <person name="Park R.F."/>
            <person name="Dodds P.N."/>
            <person name="Hirsch C.D."/>
            <person name="Kianian S.F."/>
            <person name="Figueroa M."/>
        </authorList>
    </citation>
    <scope>NUCLEOTIDE SEQUENCE [LARGE SCALE GENOMIC DNA]</scope>
    <source>
        <strain evidence="2">12NC29</strain>
    </source>
</reference>
<dbReference type="AlphaFoldDB" id="A0A2N5TVF7"/>
<protein>
    <submittedName>
        <fullName evidence="2">Uncharacterized protein</fullName>
    </submittedName>
</protein>
<name>A0A2N5TVF7_9BASI</name>
<feature type="compositionally biased region" description="Basic and acidic residues" evidence="1">
    <location>
        <begin position="44"/>
        <end position="57"/>
    </location>
</feature>